<dbReference type="InterPro" id="IPR050639">
    <property type="entry name" value="SSR_resolvase"/>
</dbReference>
<proteinExistence type="predicted"/>
<dbReference type="PANTHER" id="PTHR30461">
    <property type="entry name" value="DNA-INVERTASE FROM LAMBDOID PROPHAGE"/>
    <property type="match status" value="1"/>
</dbReference>
<dbReference type="PANTHER" id="PTHR30461:SF23">
    <property type="entry name" value="DNA RECOMBINASE-RELATED"/>
    <property type="match status" value="1"/>
</dbReference>
<name>A0A0D7WUE1_9BACL</name>
<dbReference type="EMBL" id="JTHP01000135">
    <property type="protein sequence ID" value="KJD42333.1"/>
    <property type="molecule type" value="Genomic_DNA"/>
</dbReference>
<dbReference type="Gene3D" id="3.40.50.1390">
    <property type="entry name" value="Resolvase, N-terminal catalytic domain"/>
    <property type="match status" value="1"/>
</dbReference>
<feature type="domain" description="Resolvase/invertase-type recombinase catalytic" evidence="2">
    <location>
        <begin position="31"/>
        <end position="179"/>
    </location>
</feature>
<dbReference type="Pfam" id="PF00239">
    <property type="entry name" value="Resolvase"/>
    <property type="match status" value="1"/>
</dbReference>
<evidence type="ECO:0000313" key="5">
    <source>
        <dbReference type="Proteomes" id="UP000032534"/>
    </source>
</evidence>
<dbReference type="InterPro" id="IPR038109">
    <property type="entry name" value="DNA_bind_recomb_sf"/>
</dbReference>
<dbReference type="OrthoDB" id="9769353at2"/>
<gene>
    <name evidence="4" type="ORF">QD47_28830</name>
</gene>
<organism evidence="4 5">
    <name type="scientific">Paenibacillus terrae</name>
    <dbReference type="NCBI Taxonomy" id="159743"/>
    <lineage>
        <taxon>Bacteria</taxon>
        <taxon>Bacillati</taxon>
        <taxon>Bacillota</taxon>
        <taxon>Bacilli</taxon>
        <taxon>Bacillales</taxon>
        <taxon>Paenibacillaceae</taxon>
        <taxon>Paenibacillus</taxon>
    </lineage>
</organism>
<dbReference type="InterPro" id="IPR036162">
    <property type="entry name" value="Resolvase-like_N_sf"/>
</dbReference>
<dbReference type="Pfam" id="PF07508">
    <property type="entry name" value="Recombinase"/>
    <property type="match status" value="1"/>
</dbReference>
<sequence>MAQAATAKKVVIVPIKTMDIVEGIQPIQKKKVAAYCRVSTDSEEQKESYTNQVNHYTQYIQNNLEWEMADIYADEGITGTSTKNRTHFNRMIQDARNGKLDLILVKSISRFARNTLDLLKYVRELKSLGVAVFFERENINTLDTTGEVLLTILSSLAQDESRNISENSRWGILRGFQNGKVFCNTNRFLGYDKDEHGELVINEPEAEIVRRIYEEYLDGKSYQAIARGLMRDDIKTVTGGDTWWDSSITLILTNEKYYGALLQQKTVTVDFLTHKRIRNKGQEQQYLIENNHEPIVSKELFEAVQKEKERRAKLKGSVMGESKRYSSKYALSSKVYCGCCGAIFKRRTWNSNNPSKKVVWQCKTYVNEGKAACDAKSVDEQALHSAFVRLFNRMYENKKGFMKTLKANIESVHSSKVGQEPLLDIEGQMQQLKSDLKELVNLKLRNQIDEAVYEEETNRLSSELNELRQQKLTLEQEHEQQAKIKERVDEIIQVLNLREDVLEQFDDNLFNALVEKITILSPARFVFTLKSGMDIDEILD</sequence>
<feature type="coiled-coil region" evidence="1">
    <location>
        <begin position="422"/>
        <end position="484"/>
    </location>
</feature>
<accession>A0A0D7WUE1</accession>
<reference evidence="4 5" key="1">
    <citation type="submission" date="2014-11" db="EMBL/GenBank/DDBJ databases">
        <title>Draft Genome Sequences of Paenibacillus polymyxa NRRL B-30509 and Paenibacillus terrae NRRL B-30644, Strains from a Poultry Environment that Produce Tridecaptin A and Paenicidins.</title>
        <authorList>
            <person name="van Belkum M.J."/>
            <person name="Lohans C.T."/>
            <person name="Vederas J.C."/>
        </authorList>
    </citation>
    <scope>NUCLEOTIDE SEQUENCE [LARGE SCALE GENOMIC DNA]</scope>
    <source>
        <strain evidence="4 5">NRRL B-30644</strain>
    </source>
</reference>
<dbReference type="AlphaFoldDB" id="A0A0D7WUE1"/>
<dbReference type="InterPro" id="IPR006119">
    <property type="entry name" value="Resolv_N"/>
</dbReference>
<evidence type="ECO:0000259" key="3">
    <source>
        <dbReference type="PROSITE" id="PS51737"/>
    </source>
</evidence>
<evidence type="ECO:0000256" key="1">
    <source>
        <dbReference type="SAM" id="Coils"/>
    </source>
</evidence>
<dbReference type="Proteomes" id="UP000032534">
    <property type="component" value="Unassembled WGS sequence"/>
</dbReference>
<dbReference type="PROSITE" id="PS51737">
    <property type="entry name" value="RECOMBINASE_DNA_BIND"/>
    <property type="match status" value="1"/>
</dbReference>
<dbReference type="GO" id="GO:0000150">
    <property type="term" value="F:DNA strand exchange activity"/>
    <property type="evidence" value="ECO:0007669"/>
    <property type="project" value="InterPro"/>
</dbReference>
<keyword evidence="5" id="KW-1185">Reference proteome</keyword>
<dbReference type="Gene3D" id="3.90.1750.20">
    <property type="entry name" value="Putative Large Serine Recombinase, Chain B, Domain 2"/>
    <property type="match status" value="1"/>
</dbReference>
<keyword evidence="1" id="KW-0175">Coiled coil</keyword>
<feature type="domain" description="Recombinase" evidence="3">
    <location>
        <begin position="188"/>
        <end position="314"/>
    </location>
</feature>
<dbReference type="SUPFAM" id="SSF53041">
    <property type="entry name" value="Resolvase-like"/>
    <property type="match status" value="1"/>
</dbReference>
<dbReference type="CDD" id="cd00338">
    <property type="entry name" value="Ser_Recombinase"/>
    <property type="match status" value="1"/>
</dbReference>
<dbReference type="PROSITE" id="PS51736">
    <property type="entry name" value="RECOMBINASES_3"/>
    <property type="match status" value="1"/>
</dbReference>
<dbReference type="GO" id="GO:0003677">
    <property type="term" value="F:DNA binding"/>
    <property type="evidence" value="ECO:0007669"/>
    <property type="project" value="InterPro"/>
</dbReference>
<dbReference type="RefSeq" id="WP_044649361.1">
    <property type="nucleotide sequence ID" value="NZ_JTHP01000135.1"/>
</dbReference>
<evidence type="ECO:0000313" key="4">
    <source>
        <dbReference type="EMBL" id="KJD42333.1"/>
    </source>
</evidence>
<protein>
    <submittedName>
        <fullName evidence="4">Serine recombinase</fullName>
    </submittedName>
</protein>
<comment type="caution">
    <text evidence="4">The sequence shown here is derived from an EMBL/GenBank/DDBJ whole genome shotgun (WGS) entry which is preliminary data.</text>
</comment>
<evidence type="ECO:0000259" key="2">
    <source>
        <dbReference type="PROSITE" id="PS51736"/>
    </source>
</evidence>
<dbReference type="PATRIC" id="fig|159743.3.peg.6437"/>
<dbReference type="Pfam" id="PF13408">
    <property type="entry name" value="Zn_ribbon_recom"/>
    <property type="match status" value="1"/>
</dbReference>
<dbReference type="InterPro" id="IPR025827">
    <property type="entry name" value="Zn_ribbon_recom_dom"/>
</dbReference>
<dbReference type="SMART" id="SM00857">
    <property type="entry name" value="Resolvase"/>
    <property type="match status" value="1"/>
</dbReference>
<dbReference type="InterPro" id="IPR011109">
    <property type="entry name" value="DNA_bind_recombinase_dom"/>
</dbReference>